<evidence type="ECO:0000313" key="11">
    <source>
        <dbReference type="EMBL" id="GGC86666.1"/>
    </source>
</evidence>
<keyword evidence="3" id="KW-0963">Cytoplasm</keyword>
<evidence type="ECO:0000256" key="10">
    <source>
        <dbReference type="ARBA" id="ARBA00023163"/>
    </source>
</evidence>
<accession>A0ABQ1NXG8</accession>
<gene>
    <name evidence="11" type="ORF">GCM10011512_11960</name>
</gene>
<evidence type="ECO:0000256" key="8">
    <source>
        <dbReference type="ARBA" id="ARBA00023015"/>
    </source>
</evidence>
<dbReference type="PANTHER" id="PTHR33202">
    <property type="entry name" value="ZINC UPTAKE REGULATION PROTEIN"/>
    <property type="match status" value="1"/>
</dbReference>
<keyword evidence="9" id="KW-0238">DNA-binding</keyword>
<dbReference type="InterPro" id="IPR002481">
    <property type="entry name" value="FUR"/>
</dbReference>
<organism evidence="11 12">
    <name type="scientific">Tersicoccus solisilvae</name>
    <dbReference type="NCBI Taxonomy" id="1882339"/>
    <lineage>
        <taxon>Bacteria</taxon>
        <taxon>Bacillati</taxon>
        <taxon>Actinomycetota</taxon>
        <taxon>Actinomycetes</taxon>
        <taxon>Micrococcales</taxon>
        <taxon>Micrococcaceae</taxon>
        <taxon>Tersicoccus</taxon>
    </lineage>
</organism>
<dbReference type="InterPro" id="IPR036390">
    <property type="entry name" value="WH_DNA-bd_sf"/>
</dbReference>
<keyword evidence="10" id="KW-0804">Transcription</keyword>
<evidence type="ECO:0000256" key="1">
    <source>
        <dbReference type="ARBA" id="ARBA00004496"/>
    </source>
</evidence>
<dbReference type="EMBL" id="BMJI01000004">
    <property type="protein sequence ID" value="GGC86666.1"/>
    <property type="molecule type" value="Genomic_DNA"/>
</dbReference>
<dbReference type="SUPFAM" id="SSF46785">
    <property type="entry name" value="Winged helix' DNA-binding domain"/>
    <property type="match status" value="1"/>
</dbReference>
<keyword evidence="5" id="KW-0479">Metal-binding</keyword>
<evidence type="ECO:0000256" key="5">
    <source>
        <dbReference type="ARBA" id="ARBA00022723"/>
    </source>
</evidence>
<keyword evidence="8" id="KW-0805">Transcription regulation</keyword>
<evidence type="ECO:0000256" key="6">
    <source>
        <dbReference type="ARBA" id="ARBA00022833"/>
    </source>
</evidence>
<protein>
    <submittedName>
        <fullName evidence="11">Transcriptional repressor</fullName>
    </submittedName>
</protein>
<dbReference type="InterPro" id="IPR036388">
    <property type="entry name" value="WH-like_DNA-bd_sf"/>
</dbReference>
<evidence type="ECO:0000256" key="4">
    <source>
        <dbReference type="ARBA" id="ARBA00022491"/>
    </source>
</evidence>
<evidence type="ECO:0000256" key="9">
    <source>
        <dbReference type="ARBA" id="ARBA00023125"/>
    </source>
</evidence>
<dbReference type="Gene3D" id="1.10.10.10">
    <property type="entry name" value="Winged helix-like DNA-binding domain superfamily/Winged helix DNA-binding domain"/>
    <property type="match status" value="1"/>
</dbReference>
<evidence type="ECO:0000256" key="3">
    <source>
        <dbReference type="ARBA" id="ARBA00022490"/>
    </source>
</evidence>
<evidence type="ECO:0000256" key="7">
    <source>
        <dbReference type="ARBA" id="ARBA00023004"/>
    </source>
</evidence>
<dbReference type="InterPro" id="IPR043135">
    <property type="entry name" value="Fur_C"/>
</dbReference>
<comment type="similarity">
    <text evidence="2">Belongs to the Fur family.</text>
</comment>
<evidence type="ECO:0000313" key="12">
    <source>
        <dbReference type="Proteomes" id="UP000597761"/>
    </source>
</evidence>
<sequence length="163" mass="17814">MTTTATPRARPDWPAQLRAHALRVTRPRTHVLGAVHEHPHASADQVHRVVRTALPEITVQSVYVVLADLERHDLVRRIDVPGSPARYETRTGDNHHHAQCVRCLRITDVDCVVGSAPCLHPGSAAGMTILSADVLFRVICADCRENGPESTTAPASPPRSEHV</sequence>
<dbReference type="Proteomes" id="UP000597761">
    <property type="component" value="Unassembled WGS sequence"/>
</dbReference>
<dbReference type="Gene3D" id="3.30.1490.190">
    <property type="match status" value="1"/>
</dbReference>
<dbReference type="PANTHER" id="PTHR33202:SF18">
    <property type="entry name" value="TRANSCRIPTIONAL REGULATOR FURA"/>
    <property type="match status" value="1"/>
</dbReference>
<name>A0ABQ1NXG8_9MICC</name>
<proteinExistence type="inferred from homology"/>
<keyword evidence="6" id="KW-0862">Zinc</keyword>
<keyword evidence="7" id="KW-0408">Iron</keyword>
<reference evidence="12" key="1">
    <citation type="journal article" date="2019" name="Int. J. Syst. Evol. Microbiol.">
        <title>The Global Catalogue of Microorganisms (GCM) 10K type strain sequencing project: providing services to taxonomists for standard genome sequencing and annotation.</title>
        <authorList>
            <consortium name="The Broad Institute Genomics Platform"/>
            <consortium name="The Broad Institute Genome Sequencing Center for Infectious Disease"/>
            <person name="Wu L."/>
            <person name="Ma J."/>
        </authorList>
    </citation>
    <scope>NUCLEOTIDE SEQUENCE [LARGE SCALE GENOMIC DNA]</scope>
    <source>
        <strain evidence="12">CGMCC 1.15480</strain>
    </source>
</reference>
<dbReference type="CDD" id="cd07153">
    <property type="entry name" value="Fur_like"/>
    <property type="match status" value="1"/>
</dbReference>
<keyword evidence="4" id="KW-0678">Repressor</keyword>
<dbReference type="Pfam" id="PF01475">
    <property type="entry name" value="FUR"/>
    <property type="match status" value="1"/>
</dbReference>
<comment type="subcellular location">
    <subcellularLocation>
        <location evidence="1">Cytoplasm</location>
    </subcellularLocation>
</comment>
<keyword evidence="12" id="KW-1185">Reference proteome</keyword>
<comment type="caution">
    <text evidence="11">The sequence shown here is derived from an EMBL/GenBank/DDBJ whole genome shotgun (WGS) entry which is preliminary data.</text>
</comment>
<evidence type="ECO:0000256" key="2">
    <source>
        <dbReference type="ARBA" id="ARBA00007957"/>
    </source>
</evidence>
<dbReference type="RefSeq" id="WP_188667378.1">
    <property type="nucleotide sequence ID" value="NZ_BMJI01000004.1"/>
</dbReference>